<dbReference type="Proteomes" id="UP000005737">
    <property type="component" value="Unassembled WGS sequence"/>
</dbReference>
<organism evidence="1 2">
    <name type="scientific">Leptonema illini DSM 21528</name>
    <dbReference type="NCBI Taxonomy" id="929563"/>
    <lineage>
        <taxon>Bacteria</taxon>
        <taxon>Pseudomonadati</taxon>
        <taxon>Spirochaetota</taxon>
        <taxon>Spirochaetia</taxon>
        <taxon>Leptospirales</taxon>
        <taxon>Leptospiraceae</taxon>
        <taxon>Leptonema</taxon>
    </lineage>
</organism>
<accession>H2CKX2</accession>
<dbReference type="AlphaFoldDB" id="H2CKX2"/>
<gene>
    <name evidence="1" type="ORF">Lepil_1518</name>
</gene>
<protein>
    <submittedName>
        <fullName evidence="1">Uncharacterized protein</fullName>
    </submittedName>
</protein>
<dbReference type="RefSeq" id="WP_002771510.1">
    <property type="nucleotide sequence ID" value="NZ_JH597773.1"/>
</dbReference>
<sequence length="182" mass="21134">MRSGFAEVYGRRIEYPNIHKQKRKTPQNIKAVVDACISQSMFSIWKSHEDFFRVINFNYLTNLSPFHRKILQLTSLADFIALVSEKVNSPTAFESLTNDQLHLALGLQCHIFVTADKRLLQKANFIKNWLELPVHVFDVDGFAKFLLRQVYLKDHPEQTTGTFRCTVNSNGRKIKEYEIDLA</sequence>
<proteinExistence type="predicted"/>
<evidence type="ECO:0000313" key="1">
    <source>
        <dbReference type="EMBL" id="EHQ06206.1"/>
    </source>
</evidence>
<evidence type="ECO:0000313" key="2">
    <source>
        <dbReference type="Proteomes" id="UP000005737"/>
    </source>
</evidence>
<dbReference type="HOGENOM" id="CLU_1480311_0_0_12"/>
<dbReference type="EMBL" id="JH597773">
    <property type="protein sequence ID" value="EHQ06206.1"/>
    <property type="molecule type" value="Genomic_DNA"/>
</dbReference>
<reference evidence="1 2" key="1">
    <citation type="submission" date="2011-10" db="EMBL/GenBank/DDBJ databases">
        <title>The Improved High-Quality Draft genome of Leptonema illini DSM 21528.</title>
        <authorList>
            <consortium name="US DOE Joint Genome Institute (JGI-PGF)"/>
            <person name="Lucas S."/>
            <person name="Copeland A."/>
            <person name="Lapidus A."/>
            <person name="Glavina del Rio T."/>
            <person name="Dalin E."/>
            <person name="Tice H."/>
            <person name="Bruce D."/>
            <person name="Goodwin L."/>
            <person name="Pitluck S."/>
            <person name="Peters L."/>
            <person name="Mikhailova N."/>
            <person name="Held B."/>
            <person name="Kyrpides N."/>
            <person name="Mavromatis K."/>
            <person name="Ivanova N."/>
            <person name="Markowitz V."/>
            <person name="Cheng J.-F."/>
            <person name="Hugenholtz P."/>
            <person name="Woyke T."/>
            <person name="Wu D."/>
            <person name="Gronow S."/>
            <person name="Wellnitz S."/>
            <person name="Brambilla E.-M."/>
            <person name="Klenk H.-P."/>
            <person name="Eisen J.A."/>
        </authorList>
    </citation>
    <scope>NUCLEOTIDE SEQUENCE [LARGE SCALE GENOMIC DNA]</scope>
    <source>
        <strain evidence="1 2">DSM 21528</strain>
    </source>
</reference>
<keyword evidence="2" id="KW-1185">Reference proteome</keyword>
<name>H2CKX2_9LEPT</name>